<reference evidence="1" key="2">
    <citation type="submission" date="2021-12" db="EMBL/GenBank/DDBJ databases">
        <title>Resequencing data analysis of finger millet.</title>
        <authorList>
            <person name="Hatakeyama M."/>
            <person name="Aluri S."/>
            <person name="Balachadran M.T."/>
            <person name="Sivarajan S.R."/>
            <person name="Poveda L."/>
            <person name="Shimizu-Inatsugi R."/>
            <person name="Schlapbach R."/>
            <person name="Sreeman S.M."/>
            <person name="Shimizu K.K."/>
        </authorList>
    </citation>
    <scope>NUCLEOTIDE SEQUENCE</scope>
</reference>
<dbReference type="PANTHER" id="PTHR34223">
    <property type="entry name" value="OS11G0201299 PROTEIN"/>
    <property type="match status" value="1"/>
</dbReference>
<organism evidence="1 2">
    <name type="scientific">Eleusine coracana subsp. coracana</name>
    <dbReference type="NCBI Taxonomy" id="191504"/>
    <lineage>
        <taxon>Eukaryota</taxon>
        <taxon>Viridiplantae</taxon>
        <taxon>Streptophyta</taxon>
        <taxon>Embryophyta</taxon>
        <taxon>Tracheophyta</taxon>
        <taxon>Spermatophyta</taxon>
        <taxon>Magnoliopsida</taxon>
        <taxon>Liliopsida</taxon>
        <taxon>Poales</taxon>
        <taxon>Poaceae</taxon>
        <taxon>PACMAD clade</taxon>
        <taxon>Chloridoideae</taxon>
        <taxon>Cynodonteae</taxon>
        <taxon>Eleusininae</taxon>
        <taxon>Eleusine</taxon>
    </lineage>
</organism>
<accession>A0AAV5D8E9</accession>
<comment type="caution">
    <text evidence="1">The sequence shown here is derived from an EMBL/GenBank/DDBJ whole genome shotgun (WGS) entry which is preliminary data.</text>
</comment>
<sequence>MTHREGLSLDTCNLEVGHFSVLCGICHDKDVTRRLSIWFRDAVAYRVRFLRVRILCNNDGWFAYPFQEFEDLPLVCQHLKRLELCALEKLTLQLFSERPPHKVQLKGSINLRLRYAAISEHLKTVEINCEFVDEKILKVLKFLRMFNLFHPSCF</sequence>
<name>A0AAV5D8E9_ELECO</name>
<dbReference type="InterPro" id="IPR053197">
    <property type="entry name" value="F-box_SCFL_complex_component"/>
</dbReference>
<evidence type="ECO:0000313" key="1">
    <source>
        <dbReference type="EMBL" id="GJN06857.1"/>
    </source>
</evidence>
<protein>
    <submittedName>
        <fullName evidence="1">Uncharacterized protein</fullName>
    </submittedName>
</protein>
<dbReference type="AlphaFoldDB" id="A0AAV5D8E9"/>
<dbReference type="PANTHER" id="PTHR34223:SF80">
    <property type="entry name" value="OS11G0205900 PROTEIN"/>
    <property type="match status" value="1"/>
</dbReference>
<proteinExistence type="predicted"/>
<evidence type="ECO:0000313" key="2">
    <source>
        <dbReference type="Proteomes" id="UP001054889"/>
    </source>
</evidence>
<keyword evidence="2" id="KW-1185">Reference proteome</keyword>
<dbReference type="Proteomes" id="UP001054889">
    <property type="component" value="Unassembled WGS sequence"/>
</dbReference>
<gene>
    <name evidence="1" type="primary">ga24626</name>
    <name evidence="1" type="ORF">PR202_ga24626</name>
</gene>
<dbReference type="EMBL" id="BQKI01000013">
    <property type="protein sequence ID" value="GJN06857.1"/>
    <property type="molecule type" value="Genomic_DNA"/>
</dbReference>
<reference evidence="1" key="1">
    <citation type="journal article" date="2018" name="DNA Res.">
        <title>Multiple hybrid de novo genome assembly of finger millet, an orphan allotetraploid crop.</title>
        <authorList>
            <person name="Hatakeyama M."/>
            <person name="Aluri S."/>
            <person name="Balachadran M.T."/>
            <person name="Sivarajan S.R."/>
            <person name="Patrignani A."/>
            <person name="Gruter S."/>
            <person name="Poveda L."/>
            <person name="Shimizu-Inatsugi R."/>
            <person name="Baeten J."/>
            <person name="Francoijs K.J."/>
            <person name="Nataraja K.N."/>
            <person name="Reddy Y.A.N."/>
            <person name="Phadnis S."/>
            <person name="Ravikumar R.L."/>
            <person name="Schlapbach R."/>
            <person name="Sreeman S.M."/>
            <person name="Shimizu K.K."/>
        </authorList>
    </citation>
    <scope>NUCLEOTIDE SEQUENCE</scope>
</reference>